<sequence>MTPTKSPDLTKSLFPADFADLSGKSLVKVVSTIFAETDSTSFTKKASTSFSGVI</sequence>
<evidence type="ECO:0000313" key="2">
    <source>
        <dbReference type="Proteomes" id="UP000011713"/>
    </source>
</evidence>
<dbReference type="AlphaFoldDB" id="M4C0E9"/>
<dbReference type="InParanoid" id="M4C0E9"/>
<proteinExistence type="predicted"/>
<reference evidence="2" key="1">
    <citation type="journal article" date="2010" name="Science">
        <title>Signatures of adaptation to obligate biotrophy in the Hyaloperonospora arabidopsidis genome.</title>
        <authorList>
            <person name="Baxter L."/>
            <person name="Tripathy S."/>
            <person name="Ishaque N."/>
            <person name="Boot N."/>
            <person name="Cabral A."/>
            <person name="Kemen E."/>
            <person name="Thines M."/>
            <person name="Ah-Fong A."/>
            <person name="Anderson R."/>
            <person name="Badejoko W."/>
            <person name="Bittner-Eddy P."/>
            <person name="Boore J.L."/>
            <person name="Chibucos M.C."/>
            <person name="Coates M."/>
            <person name="Dehal P."/>
            <person name="Delehaunty K."/>
            <person name="Dong S."/>
            <person name="Downton P."/>
            <person name="Dumas B."/>
            <person name="Fabro G."/>
            <person name="Fronick C."/>
            <person name="Fuerstenberg S.I."/>
            <person name="Fulton L."/>
            <person name="Gaulin E."/>
            <person name="Govers F."/>
            <person name="Hughes L."/>
            <person name="Humphray S."/>
            <person name="Jiang R.H."/>
            <person name="Judelson H."/>
            <person name="Kamoun S."/>
            <person name="Kyung K."/>
            <person name="Meijer H."/>
            <person name="Minx P."/>
            <person name="Morris P."/>
            <person name="Nelson J."/>
            <person name="Phuntumart V."/>
            <person name="Qutob D."/>
            <person name="Rehmany A."/>
            <person name="Rougon-Cardoso A."/>
            <person name="Ryden P."/>
            <person name="Torto-Alalibo T."/>
            <person name="Studholme D."/>
            <person name="Wang Y."/>
            <person name="Win J."/>
            <person name="Wood J."/>
            <person name="Clifton S.W."/>
            <person name="Rogers J."/>
            <person name="Van den Ackerveken G."/>
            <person name="Jones J.D."/>
            <person name="McDowell J.M."/>
            <person name="Beynon J."/>
            <person name="Tyler B.M."/>
        </authorList>
    </citation>
    <scope>NUCLEOTIDE SEQUENCE [LARGE SCALE GENOMIC DNA]</scope>
    <source>
        <strain evidence="2">Emoy2</strain>
    </source>
</reference>
<evidence type="ECO:0000313" key="1">
    <source>
        <dbReference type="EnsemblProtists" id="HpaP812381"/>
    </source>
</evidence>
<protein>
    <submittedName>
        <fullName evidence="1">Uncharacterized protein</fullName>
    </submittedName>
</protein>
<accession>M4C0E9</accession>
<dbReference type="VEuPathDB" id="FungiDB:HpaG812381"/>
<dbReference type="EnsemblProtists" id="HpaT812381">
    <property type="protein sequence ID" value="HpaP812381"/>
    <property type="gene ID" value="HpaG812381"/>
</dbReference>
<keyword evidence="2" id="KW-1185">Reference proteome</keyword>
<organism evidence="1 2">
    <name type="scientific">Hyaloperonospora arabidopsidis (strain Emoy2)</name>
    <name type="common">Downy mildew agent</name>
    <name type="synonym">Peronospora arabidopsidis</name>
    <dbReference type="NCBI Taxonomy" id="559515"/>
    <lineage>
        <taxon>Eukaryota</taxon>
        <taxon>Sar</taxon>
        <taxon>Stramenopiles</taxon>
        <taxon>Oomycota</taxon>
        <taxon>Peronosporomycetes</taxon>
        <taxon>Peronosporales</taxon>
        <taxon>Peronosporaceae</taxon>
        <taxon>Hyaloperonospora</taxon>
    </lineage>
</organism>
<dbReference type="Proteomes" id="UP000011713">
    <property type="component" value="Unassembled WGS sequence"/>
</dbReference>
<reference evidence="1" key="2">
    <citation type="submission" date="2015-06" db="UniProtKB">
        <authorList>
            <consortium name="EnsemblProtists"/>
        </authorList>
    </citation>
    <scope>IDENTIFICATION</scope>
    <source>
        <strain evidence="1">Emoy2</strain>
    </source>
</reference>
<dbReference type="HOGENOM" id="CLU_3054437_0_0_1"/>
<dbReference type="EMBL" id="JH598075">
    <property type="status" value="NOT_ANNOTATED_CDS"/>
    <property type="molecule type" value="Genomic_DNA"/>
</dbReference>
<name>M4C0E9_HYAAE</name>